<keyword evidence="2" id="KW-1185">Reference proteome</keyword>
<evidence type="ECO:0000313" key="1">
    <source>
        <dbReference type="EMBL" id="MFD2599193.1"/>
    </source>
</evidence>
<reference evidence="2" key="1">
    <citation type="journal article" date="2019" name="Int. J. Syst. Evol. Microbiol.">
        <title>The Global Catalogue of Microorganisms (GCM) 10K type strain sequencing project: providing services to taxonomists for standard genome sequencing and annotation.</title>
        <authorList>
            <consortium name="The Broad Institute Genomics Platform"/>
            <consortium name="The Broad Institute Genome Sequencing Center for Infectious Disease"/>
            <person name="Wu L."/>
            <person name="Ma J."/>
        </authorList>
    </citation>
    <scope>NUCLEOTIDE SEQUENCE [LARGE SCALE GENOMIC DNA]</scope>
    <source>
        <strain evidence="2">KCTC 42248</strain>
    </source>
</reference>
<accession>A0ABW5NKN5</accession>
<sequence length="212" mass="24379">MVTEHQYLDKYPISANSKTLILGTIHPHRTEEFMVPFFYGNRNSLWNLLSEAFPTELPKPITLPNIIHFLDDRKIAMSDTIKSCRRTNAGALDSDLIPIELNDDLPYQIQQSNIQNIFCTSSFGKNNAFKLFYENILGLRLTHKIRTDREILLPNKIFGRPVLLKALISPSGAANISLSKNPAYLAEFDKYKHYPAPVQAFKINYYKRLFSK</sequence>
<comment type="caution">
    <text evidence="1">The sequence shown here is derived from an EMBL/GenBank/DDBJ whole genome shotgun (WGS) entry which is preliminary data.</text>
</comment>
<dbReference type="SUPFAM" id="SSF52141">
    <property type="entry name" value="Uracil-DNA glycosylase-like"/>
    <property type="match status" value="1"/>
</dbReference>
<dbReference type="InterPro" id="IPR036895">
    <property type="entry name" value="Uracil-DNA_glycosylase-like_sf"/>
</dbReference>
<organism evidence="1 2">
    <name type="scientific">Sphingobacterium corticis</name>
    <dbReference type="NCBI Taxonomy" id="1812823"/>
    <lineage>
        <taxon>Bacteria</taxon>
        <taxon>Pseudomonadati</taxon>
        <taxon>Bacteroidota</taxon>
        <taxon>Sphingobacteriia</taxon>
        <taxon>Sphingobacteriales</taxon>
        <taxon>Sphingobacteriaceae</taxon>
        <taxon>Sphingobacterium</taxon>
    </lineage>
</organism>
<gene>
    <name evidence="1" type="ORF">ACFSQ3_09535</name>
</gene>
<dbReference type="Gene3D" id="3.40.470.10">
    <property type="entry name" value="Uracil-DNA glycosylase-like domain"/>
    <property type="match status" value="1"/>
</dbReference>
<protein>
    <recommendedName>
        <fullName evidence="3">G/U mismatch-specific uracil-DNA glycosylase</fullName>
    </recommendedName>
</protein>
<name>A0ABW5NKN5_9SPHI</name>
<evidence type="ECO:0008006" key="3">
    <source>
        <dbReference type="Google" id="ProtNLM"/>
    </source>
</evidence>
<proteinExistence type="predicted"/>
<evidence type="ECO:0000313" key="2">
    <source>
        <dbReference type="Proteomes" id="UP001597393"/>
    </source>
</evidence>
<dbReference type="EMBL" id="JBHUMA010000006">
    <property type="protein sequence ID" value="MFD2599193.1"/>
    <property type="molecule type" value="Genomic_DNA"/>
</dbReference>
<dbReference type="Proteomes" id="UP001597393">
    <property type="component" value="Unassembled WGS sequence"/>
</dbReference>